<dbReference type="PRINTS" id="PR00463">
    <property type="entry name" value="EP450I"/>
</dbReference>
<evidence type="ECO:0000256" key="7">
    <source>
        <dbReference type="ARBA" id="ARBA00023033"/>
    </source>
</evidence>
<keyword evidence="6 8" id="KW-0408">Iron</keyword>
<evidence type="ECO:0000313" key="12">
    <source>
        <dbReference type="EMBL" id="KAB8272504.1"/>
    </source>
</evidence>
<protein>
    <submittedName>
        <fullName evidence="12">Cytochrome P450 monooxygenase</fullName>
    </submittedName>
</protein>
<keyword evidence="5 9" id="KW-0560">Oxidoreductase</keyword>
<keyword evidence="4 8" id="KW-0479">Metal-binding</keyword>
<keyword evidence="11" id="KW-1133">Transmembrane helix</keyword>
<sequence length="512" mass="57687">MSLPTALEYLQGLSSTMLWGLCLAGLLLTFVLRVFYNVFLHPLAHYPGPILYKSSVIPYQIALLRGTAHLLSAQLHERYGPVVRVSPNELSYITAKAWTDIYGRRRPEQLKKHSDITSAPAGGTHGLANTPSDDDHARIRRLMVSGFSERGVRAQEEFFTVHIDRLITKIKETVFSRLGTTSTEDQNTIDLTLLFHATTFDIITDLAFGESADTLRKGTDWISLTMPLARGRIMHIVASSYVWLLSPLLPPLLTAMRSELPHHPFASLDRRLAQGTRDNSRPDLLQPVLPHLNSPKGLSLGELQSTMRSLMIAGSETSASILTSAHYFTLSNPRIYRRLQAEVRSQFTTGEEINSVTVNQCKYLVAVLQETMRLWPAIAISLPRVTPPEGCEIDGSWVPGGTKVGVSQWSAYHSERNFSQADQFLPERWLPEGEEESFINDNRAVFQPFSTGPRNCLGMNFARAETRIIFARLLLDFDLELLTGRDEWEAQKVYIIWERCPLYVRVRPAKRG</sequence>
<keyword evidence="7 9" id="KW-0503">Monooxygenase</keyword>
<dbReference type="PANTHER" id="PTHR24305:SF210">
    <property type="entry name" value="CYTOCHROME P450 MONOOXYGENASE ASQL-RELATED"/>
    <property type="match status" value="1"/>
</dbReference>
<proteinExistence type="inferred from homology"/>
<evidence type="ECO:0000256" key="8">
    <source>
        <dbReference type="PIRSR" id="PIRSR602401-1"/>
    </source>
</evidence>
<comment type="similarity">
    <text evidence="2 9">Belongs to the cytochrome P450 family.</text>
</comment>
<accession>A0A5N6J322</accession>
<evidence type="ECO:0000256" key="4">
    <source>
        <dbReference type="ARBA" id="ARBA00022723"/>
    </source>
</evidence>
<evidence type="ECO:0000313" key="13">
    <source>
        <dbReference type="Proteomes" id="UP000326289"/>
    </source>
</evidence>
<keyword evidence="11" id="KW-0472">Membrane</keyword>
<comment type="cofactor">
    <cofactor evidence="1 8">
        <name>heme</name>
        <dbReference type="ChEBI" id="CHEBI:30413"/>
    </cofactor>
</comment>
<dbReference type="GO" id="GO:0020037">
    <property type="term" value="F:heme binding"/>
    <property type="evidence" value="ECO:0007669"/>
    <property type="project" value="InterPro"/>
</dbReference>
<keyword evidence="3 8" id="KW-0349">Heme</keyword>
<dbReference type="Proteomes" id="UP000326289">
    <property type="component" value="Unassembled WGS sequence"/>
</dbReference>
<dbReference type="PROSITE" id="PS00086">
    <property type="entry name" value="CYTOCHROME_P450"/>
    <property type="match status" value="1"/>
</dbReference>
<feature type="transmembrane region" description="Helical" evidence="11">
    <location>
        <begin position="17"/>
        <end position="36"/>
    </location>
</feature>
<dbReference type="InterPro" id="IPR001128">
    <property type="entry name" value="Cyt_P450"/>
</dbReference>
<dbReference type="InterPro" id="IPR002401">
    <property type="entry name" value="Cyt_P450_E_grp-I"/>
</dbReference>
<dbReference type="SUPFAM" id="SSF48264">
    <property type="entry name" value="Cytochrome P450"/>
    <property type="match status" value="1"/>
</dbReference>
<dbReference type="GO" id="GO:0004497">
    <property type="term" value="F:monooxygenase activity"/>
    <property type="evidence" value="ECO:0007669"/>
    <property type="project" value="UniProtKB-KW"/>
</dbReference>
<dbReference type="Gene3D" id="1.10.630.10">
    <property type="entry name" value="Cytochrome P450"/>
    <property type="match status" value="1"/>
</dbReference>
<evidence type="ECO:0000256" key="3">
    <source>
        <dbReference type="ARBA" id="ARBA00022617"/>
    </source>
</evidence>
<name>A0A5N6J322_9EURO</name>
<dbReference type="PANTHER" id="PTHR24305">
    <property type="entry name" value="CYTOCHROME P450"/>
    <property type="match status" value="1"/>
</dbReference>
<dbReference type="InterPro" id="IPR050121">
    <property type="entry name" value="Cytochrome_P450_monoxygenase"/>
</dbReference>
<organism evidence="12 13">
    <name type="scientific">Aspergillus minisclerotigenes</name>
    <dbReference type="NCBI Taxonomy" id="656917"/>
    <lineage>
        <taxon>Eukaryota</taxon>
        <taxon>Fungi</taxon>
        <taxon>Dikarya</taxon>
        <taxon>Ascomycota</taxon>
        <taxon>Pezizomycotina</taxon>
        <taxon>Eurotiomycetes</taxon>
        <taxon>Eurotiomycetidae</taxon>
        <taxon>Eurotiales</taxon>
        <taxon>Aspergillaceae</taxon>
        <taxon>Aspergillus</taxon>
        <taxon>Aspergillus subgen. Circumdati</taxon>
    </lineage>
</organism>
<evidence type="ECO:0000256" key="10">
    <source>
        <dbReference type="SAM" id="MobiDB-lite"/>
    </source>
</evidence>
<feature type="region of interest" description="Disordered" evidence="10">
    <location>
        <begin position="112"/>
        <end position="133"/>
    </location>
</feature>
<dbReference type="AlphaFoldDB" id="A0A5N6J322"/>
<dbReference type="CDD" id="cd11058">
    <property type="entry name" value="CYP60B-like"/>
    <property type="match status" value="1"/>
</dbReference>
<evidence type="ECO:0000256" key="11">
    <source>
        <dbReference type="SAM" id="Phobius"/>
    </source>
</evidence>
<keyword evidence="13" id="KW-1185">Reference proteome</keyword>
<evidence type="ECO:0000256" key="5">
    <source>
        <dbReference type="ARBA" id="ARBA00023002"/>
    </source>
</evidence>
<dbReference type="EMBL" id="ML732805">
    <property type="protein sequence ID" value="KAB8272504.1"/>
    <property type="molecule type" value="Genomic_DNA"/>
</dbReference>
<gene>
    <name evidence="12" type="ORF">BDV30DRAFT_227395</name>
</gene>
<evidence type="ECO:0000256" key="9">
    <source>
        <dbReference type="RuleBase" id="RU000461"/>
    </source>
</evidence>
<dbReference type="InterPro" id="IPR017972">
    <property type="entry name" value="Cyt_P450_CS"/>
</dbReference>
<dbReference type="Pfam" id="PF00067">
    <property type="entry name" value="p450"/>
    <property type="match status" value="1"/>
</dbReference>
<feature type="transmembrane region" description="Helical" evidence="11">
    <location>
        <begin position="233"/>
        <end position="253"/>
    </location>
</feature>
<feature type="binding site" description="axial binding residue" evidence="8">
    <location>
        <position position="456"/>
    </location>
    <ligand>
        <name>heme</name>
        <dbReference type="ChEBI" id="CHEBI:30413"/>
    </ligand>
    <ligandPart>
        <name>Fe</name>
        <dbReference type="ChEBI" id="CHEBI:18248"/>
    </ligandPart>
</feature>
<dbReference type="PRINTS" id="PR00385">
    <property type="entry name" value="P450"/>
</dbReference>
<dbReference type="InterPro" id="IPR036396">
    <property type="entry name" value="Cyt_P450_sf"/>
</dbReference>
<dbReference type="GO" id="GO:0016705">
    <property type="term" value="F:oxidoreductase activity, acting on paired donors, with incorporation or reduction of molecular oxygen"/>
    <property type="evidence" value="ECO:0007669"/>
    <property type="project" value="InterPro"/>
</dbReference>
<evidence type="ECO:0000256" key="2">
    <source>
        <dbReference type="ARBA" id="ARBA00010617"/>
    </source>
</evidence>
<keyword evidence="11" id="KW-0812">Transmembrane</keyword>
<dbReference type="GO" id="GO:0005506">
    <property type="term" value="F:iron ion binding"/>
    <property type="evidence" value="ECO:0007669"/>
    <property type="project" value="InterPro"/>
</dbReference>
<evidence type="ECO:0000256" key="1">
    <source>
        <dbReference type="ARBA" id="ARBA00001971"/>
    </source>
</evidence>
<evidence type="ECO:0000256" key="6">
    <source>
        <dbReference type="ARBA" id="ARBA00023004"/>
    </source>
</evidence>
<reference evidence="12 13" key="1">
    <citation type="submission" date="2019-04" db="EMBL/GenBank/DDBJ databases">
        <title>Fungal friends and foes A comparative genomics study of 23 Aspergillus species from section Flavi.</title>
        <authorList>
            <consortium name="DOE Joint Genome Institute"/>
            <person name="Kjaerbolling I."/>
            <person name="Vesth T.C."/>
            <person name="Frisvad J.C."/>
            <person name="Nybo J.L."/>
            <person name="Theobald S."/>
            <person name="Kildgaard S."/>
            <person name="Petersen T.I."/>
            <person name="Kuo A."/>
            <person name="Sato A."/>
            <person name="Lyhne E.K."/>
            <person name="Kogle M.E."/>
            <person name="Wiebenga A."/>
            <person name="Kun R.S."/>
            <person name="Lubbers R.J."/>
            <person name="Makela M.R."/>
            <person name="Barry K."/>
            <person name="Chovatia M."/>
            <person name="Clum A."/>
            <person name="Daum C."/>
            <person name="Haridas S."/>
            <person name="He G."/>
            <person name="LaButti K."/>
            <person name="Lipzen A."/>
            <person name="Mondo S."/>
            <person name="Pangilinan J."/>
            <person name="Riley R."/>
            <person name="Salamov A."/>
            <person name="Simmons B.A."/>
            <person name="Magnuson J.K."/>
            <person name="Henrissat B."/>
            <person name="Mortensen U.H."/>
            <person name="Larsen T.O."/>
            <person name="De vries R.P."/>
            <person name="Grigoriev I.V."/>
            <person name="Machida M."/>
            <person name="Baker S.E."/>
            <person name="Andersen M.R."/>
        </authorList>
    </citation>
    <scope>NUCLEOTIDE SEQUENCE [LARGE SCALE GENOMIC DNA]</scope>
    <source>
        <strain evidence="12 13">CBS 117635</strain>
    </source>
</reference>